<organism evidence="1">
    <name type="scientific">uncultured Caudovirales phage</name>
    <dbReference type="NCBI Taxonomy" id="2100421"/>
    <lineage>
        <taxon>Viruses</taxon>
        <taxon>Duplodnaviria</taxon>
        <taxon>Heunggongvirae</taxon>
        <taxon>Uroviricota</taxon>
        <taxon>Caudoviricetes</taxon>
        <taxon>Peduoviridae</taxon>
        <taxon>Maltschvirus</taxon>
        <taxon>Maltschvirus maltsch</taxon>
    </lineage>
</organism>
<reference evidence="1" key="1">
    <citation type="submission" date="2020-04" db="EMBL/GenBank/DDBJ databases">
        <authorList>
            <person name="Chiriac C."/>
            <person name="Salcher M."/>
            <person name="Ghai R."/>
            <person name="Kavagutti S V."/>
        </authorList>
    </citation>
    <scope>NUCLEOTIDE SEQUENCE</scope>
</reference>
<accession>A0A6J5L0Z4</accession>
<evidence type="ECO:0000313" key="1">
    <source>
        <dbReference type="EMBL" id="CAB4128468.1"/>
    </source>
</evidence>
<protein>
    <submittedName>
        <fullName evidence="1">Uncharacterized protein</fullName>
    </submittedName>
</protein>
<dbReference type="EMBL" id="LR796230">
    <property type="protein sequence ID" value="CAB4128468.1"/>
    <property type="molecule type" value="Genomic_DNA"/>
</dbReference>
<name>A0A6J5L0Z4_9CAUD</name>
<sequence length="105" mass="10425">MPANASAILALVQDAAPNLIKDVPAAESTLAMVQALGPHIDSLSDAARSPAIADILTHVATALGGAAAGTAAAVLCAVLPRVVDDLTLQAVKIVDDTDKAPVPEP</sequence>
<gene>
    <name evidence="1" type="ORF">UFOVP114_34</name>
</gene>
<proteinExistence type="predicted"/>